<evidence type="ECO:0000259" key="1">
    <source>
        <dbReference type="PROSITE" id="PS50076"/>
    </source>
</evidence>
<reference evidence="2 3" key="1">
    <citation type="submission" date="2019-09" db="EMBL/GenBank/DDBJ databases">
        <authorList>
            <person name="Kevbrin V."/>
            <person name="Grouzdev D.S."/>
        </authorList>
    </citation>
    <scope>NUCLEOTIDE SEQUENCE [LARGE SCALE GENOMIC DNA]</scope>
    <source>
        <strain evidence="2 3">G-192</strain>
    </source>
</reference>
<dbReference type="EMBL" id="VWOJ01000001">
    <property type="protein sequence ID" value="KAA5804556.1"/>
    <property type="molecule type" value="Genomic_DNA"/>
</dbReference>
<feature type="domain" description="J" evidence="1">
    <location>
        <begin position="10"/>
        <end position="74"/>
    </location>
</feature>
<dbReference type="AlphaFoldDB" id="A0A5M6ZI90"/>
<dbReference type="RefSeq" id="WP_150021587.1">
    <property type="nucleotide sequence ID" value="NZ_VWOJ01000001.1"/>
</dbReference>
<dbReference type="PROSITE" id="PS50076">
    <property type="entry name" value="DNAJ_2"/>
    <property type="match status" value="1"/>
</dbReference>
<evidence type="ECO:0000313" key="2">
    <source>
        <dbReference type="EMBL" id="KAA5804556.1"/>
    </source>
</evidence>
<comment type="caution">
    <text evidence="2">The sequence shown here is derived from an EMBL/GenBank/DDBJ whole genome shotgun (WGS) entry which is preliminary data.</text>
</comment>
<evidence type="ECO:0000313" key="3">
    <source>
        <dbReference type="Proteomes" id="UP000325122"/>
    </source>
</evidence>
<dbReference type="CDD" id="cd06257">
    <property type="entry name" value="DnaJ"/>
    <property type="match status" value="1"/>
</dbReference>
<keyword evidence="3" id="KW-1185">Reference proteome</keyword>
<dbReference type="Gene3D" id="1.10.287.110">
    <property type="entry name" value="DnaJ domain"/>
    <property type="match status" value="1"/>
</dbReference>
<dbReference type="SUPFAM" id="SSF46565">
    <property type="entry name" value="Chaperone J-domain"/>
    <property type="match status" value="1"/>
</dbReference>
<accession>A0A5M6ZI90</accession>
<name>A0A5M6ZI90_9PROT</name>
<proteinExistence type="predicted"/>
<organism evidence="2 3">
    <name type="scientific">Alkalicaulis satelles</name>
    <dbReference type="NCBI Taxonomy" id="2609175"/>
    <lineage>
        <taxon>Bacteria</taxon>
        <taxon>Pseudomonadati</taxon>
        <taxon>Pseudomonadota</taxon>
        <taxon>Alphaproteobacteria</taxon>
        <taxon>Maricaulales</taxon>
        <taxon>Maricaulaceae</taxon>
        <taxon>Alkalicaulis</taxon>
    </lineage>
</organism>
<dbReference type="Proteomes" id="UP000325122">
    <property type="component" value="Unassembled WGS sequence"/>
</dbReference>
<dbReference type="InterPro" id="IPR001623">
    <property type="entry name" value="DnaJ_domain"/>
</dbReference>
<protein>
    <submittedName>
        <fullName evidence="2">J domain-containing protein</fullName>
    </submittedName>
</protein>
<sequence>MSAKPDALLAAYRAFGLNGDEDFSEVRARFRALVKTVHPDVTPSTPQTIAKLQRLLKAYEVLRIHAPRRHDLVITPEDARKGGIRTIKIEEREALVRVPVAVKSGTVLIPIGDPHWRVHVHVRDVMVETELSVSDTERQAREARARAFAETAARKETEETAGVLRSFYEKFVKASPAARLARWARKGAA</sequence>
<dbReference type="InterPro" id="IPR036869">
    <property type="entry name" value="J_dom_sf"/>
</dbReference>
<gene>
    <name evidence="2" type="ORF">F1654_00665</name>
</gene>
<dbReference type="Pfam" id="PF00226">
    <property type="entry name" value="DnaJ"/>
    <property type="match status" value="1"/>
</dbReference>
<dbReference type="SMART" id="SM00271">
    <property type="entry name" value="DnaJ"/>
    <property type="match status" value="1"/>
</dbReference>